<keyword evidence="3" id="KW-1185">Reference proteome</keyword>
<evidence type="ECO:0000313" key="3">
    <source>
        <dbReference type="Proteomes" id="UP001221757"/>
    </source>
</evidence>
<reference evidence="2" key="1">
    <citation type="submission" date="2023-03" db="EMBL/GenBank/DDBJ databases">
        <title>Massive genome expansion in bonnet fungi (Mycena s.s.) driven by repeated elements and novel gene families across ecological guilds.</title>
        <authorList>
            <consortium name="Lawrence Berkeley National Laboratory"/>
            <person name="Harder C.B."/>
            <person name="Miyauchi S."/>
            <person name="Viragh M."/>
            <person name="Kuo A."/>
            <person name="Thoen E."/>
            <person name="Andreopoulos B."/>
            <person name="Lu D."/>
            <person name="Skrede I."/>
            <person name="Drula E."/>
            <person name="Henrissat B."/>
            <person name="Morin E."/>
            <person name="Kohler A."/>
            <person name="Barry K."/>
            <person name="LaButti K."/>
            <person name="Morin E."/>
            <person name="Salamov A."/>
            <person name="Lipzen A."/>
            <person name="Mereny Z."/>
            <person name="Hegedus B."/>
            <person name="Baldrian P."/>
            <person name="Stursova M."/>
            <person name="Weitz H."/>
            <person name="Taylor A."/>
            <person name="Grigoriev I.V."/>
            <person name="Nagy L.G."/>
            <person name="Martin F."/>
            <person name="Kauserud H."/>
        </authorList>
    </citation>
    <scope>NUCLEOTIDE SEQUENCE</scope>
    <source>
        <strain evidence="2">CBHHK067</strain>
    </source>
</reference>
<evidence type="ECO:0000256" key="1">
    <source>
        <dbReference type="SAM" id="MobiDB-lite"/>
    </source>
</evidence>
<dbReference type="AlphaFoldDB" id="A0AAD7DZ67"/>
<proteinExistence type="predicted"/>
<feature type="region of interest" description="Disordered" evidence="1">
    <location>
        <begin position="1"/>
        <end position="28"/>
    </location>
</feature>
<accession>A0AAD7DZ67</accession>
<comment type="caution">
    <text evidence="2">The sequence shown here is derived from an EMBL/GenBank/DDBJ whole genome shotgun (WGS) entry which is preliminary data.</text>
</comment>
<feature type="compositionally biased region" description="Basic residues" evidence="1">
    <location>
        <begin position="1"/>
        <end position="11"/>
    </location>
</feature>
<dbReference type="Proteomes" id="UP001221757">
    <property type="component" value="Unassembled WGS sequence"/>
</dbReference>
<dbReference type="EMBL" id="JARKIE010000015">
    <property type="protein sequence ID" value="KAJ7702280.1"/>
    <property type="molecule type" value="Genomic_DNA"/>
</dbReference>
<protein>
    <submittedName>
        <fullName evidence="2">Uncharacterized protein</fullName>
    </submittedName>
</protein>
<sequence>MAPASKSKHAFRTPPRDPGQAEATERPQTLYVPLRFLNSDFPAQSGESAPFRARRAKDGVLHALSVRGCEVARRQAIPAQLAQPNRILTYRSRSPAAIRRESAGTARTTGAQVGVKPTTRGARLLRFPRGDLWCWSGSRWVWCFDCPRLSHRRREVDVILAGSLTRHGRMLNSFFSLLASDLPTQPLLLSACKVRAASLLGTASDLRILLLSRLKLLQAPMPVLRGCYAGATRVLRGCYASAMRCYELLRECYKLLQLSTSSYELLHIATNSYASPTSCYELLRHSYAALPAATPLYDFYAAPTSHYPISPRFYWVLWQLYEFLRAPTSFYAVTLTLLPDSTRCYAAATRVQPRAMRLLRGCYAAALECSRDRDLRYDATSATGSY</sequence>
<name>A0AAD7DZ67_MYCRO</name>
<gene>
    <name evidence="2" type="ORF">B0H17DRAFT_1127843</name>
</gene>
<evidence type="ECO:0000313" key="2">
    <source>
        <dbReference type="EMBL" id="KAJ7702280.1"/>
    </source>
</evidence>
<organism evidence="2 3">
    <name type="scientific">Mycena rosella</name>
    <name type="common">Pink bonnet</name>
    <name type="synonym">Agaricus rosellus</name>
    <dbReference type="NCBI Taxonomy" id="1033263"/>
    <lineage>
        <taxon>Eukaryota</taxon>
        <taxon>Fungi</taxon>
        <taxon>Dikarya</taxon>
        <taxon>Basidiomycota</taxon>
        <taxon>Agaricomycotina</taxon>
        <taxon>Agaricomycetes</taxon>
        <taxon>Agaricomycetidae</taxon>
        <taxon>Agaricales</taxon>
        <taxon>Marasmiineae</taxon>
        <taxon>Mycenaceae</taxon>
        <taxon>Mycena</taxon>
    </lineage>
</organism>